<evidence type="ECO:0000256" key="2">
    <source>
        <dbReference type="SAM" id="MobiDB-lite"/>
    </source>
</evidence>
<evidence type="ECO:0000313" key="4">
    <source>
        <dbReference type="EMBL" id="KAK3247147.1"/>
    </source>
</evidence>
<feature type="region of interest" description="Disordered" evidence="2">
    <location>
        <begin position="319"/>
        <end position="348"/>
    </location>
</feature>
<dbReference type="AlphaFoldDB" id="A0AAE0F0Q8"/>
<evidence type="ECO:0000256" key="3">
    <source>
        <dbReference type="SAM" id="Phobius"/>
    </source>
</evidence>
<proteinExistence type="predicted"/>
<feature type="region of interest" description="Disordered" evidence="2">
    <location>
        <begin position="46"/>
        <end position="82"/>
    </location>
</feature>
<keyword evidence="3" id="KW-1133">Transmembrane helix</keyword>
<protein>
    <submittedName>
        <fullName evidence="4">Uncharacterized protein</fullName>
    </submittedName>
</protein>
<dbReference type="PANTHER" id="PTHR13037:SF24">
    <property type="entry name" value="POLYCOMB PROTEIN PCL-RELATED"/>
    <property type="match status" value="1"/>
</dbReference>
<comment type="caution">
    <text evidence="4">The sequence shown here is derived from an EMBL/GenBank/DDBJ whole genome shotgun (WGS) entry which is preliminary data.</text>
</comment>
<feature type="compositionally biased region" description="Pro residues" evidence="2">
    <location>
        <begin position="61"/>
        <end position="72"/>
    </location>
</feature>
<gene>
    <name evidence="4" type="ORF">CYMTET_43373</name>
</gene>
<reference evidence="4 5" key="1">
    <citation type="journal article" date="2015" name="Genome Biol. Evol.">
        <title>Comparative Genomics of a Bacterivorous Green Alga Reveals Evolutionary Causalities and Consequences of Phago-Mixotrophic Mode of Nutrition.</title>
        <authorList>
            <person name="Burns J.A."/>
            <person name="Paasch A."/>
            <person name="Narechania A."/>
            <person name="Kim E."/>
        </authorList>
    </citation>
    <scope>NUCLEOTIDE SEQUENCE [LARGE SCALE GENOMIC DNA]</scope>
    <source>
        <strain evidence="4 5">PLY_AMNH</strain>
    </source>
</reference>
<keyword evidence="3" id="KW-0812">Transmembrane</keyword>
<keyword evidence="5" id="KW-1185">Reference proteome</keyword>
<name>A0AAE0F0Q8_9CHLO</name>
<keyword evidence="3" id="KW-0472">Membrane</keyword>
<keyword evidence="1" id="KW-0945">Host-virus interaction</keyword>
<evidence type="ECO:0000256" key="1">
    <source>
        <dbReference type="ARBA" id="ARBA00022581"/>
    </source>
</evidence>
<accession>A0AAE0F0Q8</accession>
<dbReference type="Proteomes" id="UP001190700">
    <property type="component" value="Unassembled WGS sequence"/>
</dbReference>
<feature type="compositionally biased region" description="Pro residues" evidence="2">
    <location>
        <begin position="319"/>
        <end position="346"/>
    </location>
</feature>
<evidence type="ECO:0000313" key="5">
    <source>
        <dbReference type="Proteomes" id="UP001190700"/>
    </source>
</evidence>
<dbReference type="EMBL" id="LGRX02029197">
    <property type="protein sequence ID" value="KAK3247147.1"/>
    <property type="molecule type" value="Genomic_DNA"/>
</dbReference>
<dbReference type="PANTHER" id="PTHR13037">
    <property type="entry name" value="FORMIN"/>
    <property type="match status" value="1"/>
</dbReference>
<sequence>MMNKPSRGGAQLPASDIVTLICIIAVLVAPWIVAVTFSLLPEKDSPRQYTEDTAEHHAASPLPPSPPPPTPPSDEARNYLGGALGGLTPEEQRLVNCSDRCESDSATVSNADDFLVYITEADPHQISFQTRIADEVTNASVILRTGLNASVNISSIDTYAQRVSWMSEDWIRHLDIAYPLRLVLRTATEHYNVAYIAYYHLLNTPREYTVVAKRVDGSPYGSVYTNYYDSSLMACFCACDSSFCDRPPSPPPSLPSPPPPPSPPPYTGTCQEYMASHTVDSDYASAAVAYCYTVRNDLPHDECICSLCGLTNVSGFACPSPPPPSPPPPAPPPPPSPPPPSPPPPKYITGGDYGCPDFGNTNIFACTSDSGFAESMYVSSGSIIDSISFHCTDGSDVYIGQKTDRDCKVYDMSVYDTPTPQLDAEMYVRTISHGNRCDDDFKFAMMVDGDVCNSHRCRKENDHNCHYVGHIECPRSYVPVGFTHVKRRDGILIGFTIRCMFRTF</sequence>
<organism evidence="4 5">
    <name type="scientific">Cymbomonas tetramitiformis</name>
    <dbReference type="NCBI Taxonomy" id="36881"/>
    <lineage>
        <taxon>Eukaryota</taxon>
        <taxon>Viridiplantae</taxon>
        <taxon>Chlorophyta</taxon>
        <taxon>Pyramimonadophyceae</taxon>
        <taxon>Pyramimonadales</taxon>
        <taxon>Pyramimonadaceae</taxon>
        <taxon>Cymbomonas</taxon>
    </lineage>
</organism>
<feature type="transmembrane region" description="Helical" evidence="3">
    <location>
        <begin position="12"/>
        <end position="40"/>
    </location>
</feature>
<feature type="compositionally biased region" description="Basic and acidic residues" evidence="2">
    <location>
        <begin position="46"/>
        <end position="58"/>
    </location>
</feature>
<dbReference type="PRINTS" id="PR01217">
    <property type="entry name" value="PRICHEXTENSN"/>
</dbReference>